<evidence type="ECO:0000259" key="5">
    <source>
        <dbReference type="PROSITE" id="PS50931"/>
    </source>
</evidence>
<keyword evidence="7" id="KW-1185">Reference proteome</keyword>
<evidence type="ECO:0000256" key="2">
    <source>
        <dbReference type="ARBA" id="ARBA00023015"/>
    </source>
</evidence>
<dbReference type="InterPro" id="IPR005119">
    <property type="entry name" value="LysR_subst-bd"/>
</dbReference>
<keyword evidence="3" id="KW-0238">DNA-binding</keyword>
<evidence type="ECO:0000256" key="4">
    <source>
        <dbReference type="ARBA" id="ARBA00023163"/>
    </source>
</evidence>
<dbReference type="PANTHER" id="PTHR30346">
    <property type="entry name" value="TRANSCRIPTIONAL DUAL REGULATOR HCAR-RELATED"/>
    <property type="match status" value="1"/>
</dbReference>
<dbReference type="Pfam" id="PF00126">
    <property type="entry name" value="HTH_1"/>
    <property type="match status" value="1"/>
</dbReference>
<evidence type="ECO:0000256" key="1">
    <source>
        <dbReference type="ARBA" id="ARBA00009437"/>
    </source>
</evidence>
<comment type="caution">
    <text evidence="6">The sequence shown here is derived from an EMBL/GenBank/DDBJ whole genome shotgun (WGS) entry which is preliminary data.</text>
</comment>
<dbReference type="EMBL" id="LRDB01000023">
    <property type="protein sequence ID" value="KYG76708.1"/>
    <property type="molecule type" value="Genomic_DNA"/>
</dbReference>
<dbReference type="STRING" id="296218.AWN68_06690"/>
<dbReference type="Gene3D" id="1.10.10.10">
    <property type="entry name" value="Winged helix-like DNA-binding domain superfamily/Winged helix DNA-binding domain"/>
    <property type="match status" value="1"/>
</dbReference>
<proteinExistence type="inferred from homology"/>
<reference evidence="6 7" key="1">
    <citation type="submission" date="2016-01" db="EMBL/GenBank/DDBJ databases">
        <title>Genome sequencing of Roseivirga echinicomitans KMM 6058.</title>
        <authorList>
            <person name="Selvaratnam C."/>
            <person name="Thevarajoo S."/>
            <person name="Goh K.M."/>
            <person name="Ee R."/>
            <person name="Chan K.-G."/>
            <person name="Chong C.S."/>
        </authorList>
    </citation>
    <scope>NUCLEOTIDE SEQUENCE [LARGE SCALE GENOMIC DNA]</scope>
    <source>
        <strain evidence="6 7">KMM 6058</strain>
    </source>
</reference>
<feature type="domain" description="HTH lysR-type" evidence="5">
    <location>
        <begin position="5"/>
        <end position="62"/>
    </location>
</feature>
<evidence type="ECO:0000313" key="6">
    <source>
        <dbReference type="EMBL" id="KYG76708.1"/>
    </source>
</evidence>
<dbReference type="SUPFAM" id="SSF53850">
    <property type="entry name" value="Periplasmic binding protein-like II"/>
    <property type="match status" value="1"/>
</dbReference>
<dbReference type="InterPro" id="IPR036390">
    <property type="entry name" value="WH_DNA-bd_sf"/>
</dbReference>
<dbReference type="GO" id="GO:0032993">
    <property type="term" value="C:protein-DNA complex"/>
    <property type="evidence" value="ECO:0007669"/>
    <property type="project" value="TreeGrafter"/>
</dbReference>
<dbReference type="PANTHER" id="PTHR30346:SF0">
    <property type="entry name" value="HCA OPERON TRANSCRIPTIONAL ACTIVATOR HCAR"/>
    <property type="match status" value="1"/>
</dbReference>
<dbReference type="Gene3D" id="3.40.190.10">
    <property type="entry name" value="Periplasmic binding protein-like II"/>
    <property type="match status" value="2"/>
</dbReference>
<comment type="similarity">
    <text evidence="1">Belongs to the LysR transcriptional regulatory family.</text>
</comment>
<name>A0A150XDB8_9BACT</name>
<dbReference type="GO" id="GO:0003700">
    <property type="term" value="F:DNA-binding transcription factor activity"/>
    <property type="evidence" value="ECO:0007669"/>
    <property type="project" value="InterPro"/>
</dbReference>
<gene>
    <name evidence="6" type="ORF">AWN68_06690</name>
</gene>
<dbReference type="PROSITE" id="PS50931">
    <property type="entry name" value="HTH_LYSR"/>
    <property type="match status" value="1"/>
</dbReference>
<dbReference type="Pfam" id="PF03466">
    <property type="entry name" value="LysR_substrate"/>
    <property type="match status" value="1"/>
</dbReference>
<dbReference type="SUPFAM" id="SSF46785">
    <property type="entry name" value="Winged helix' DNA-binding domain"/>
    <property type="match status" value="1"/>
</dbReference>
<dbReference type="GO" id="GO:0003677">
    <property type="term" value="F:DNA binding"/>
    <property type="evidence" value="ECO:0007669"/>
    <property type="project" value="UniProtKB-KW"/>
</dbReference>
<accession>A0A150XDB8</accession>
<dbReference type="AlphaFoldDB" id="A0A150XDB8"/>
<keyword evidence="2" id="KW-0805">Transcription regulation</keyword>
<protein>
    <submittedName>
        <fullName evidence="6">Transcriptional regulator</fullName>
    </submittedName>
</protein>
<sequence>MSYQLEFRHLKYFMAVAEELNYRKAAEKLFISQPGLSRQISQMEEVLGVKLFERTKRKVSLTTAGEHLMHETLFLNNHLARVKKDLKRIDSGEQGEIKIGFIGSAMQNVVPDLMVKMNAQLPEVKVNLEEMSNKVQVEKLEKGELDFGFVRLSRVPEEFHMHPVLEDTFSIVLPKNHPMNAPQFKNIAQLADEHFILFSSEYSPLYYDMIMSICEDQGFTPTVSHKSVHAQTIFKLVERGLGVAIIPSALQYGFDLDVKFIELKNIPQRTTLSVIWKTENRNPAMWKAKELWFGEV</sequence>
<dbReference type="OrthoDB" id="9803735at2"/>
<dbReference type="Proteomes" id="UP000075615">
    <property type="component" value="Unassembled WGS sequence"/>
</dbReference>
<evidence type="ECO:0000256" key="3">
    <source>
        <dbReference type="ARBA" id="ARBA00023125"/>
    </source>
</evidence>
<organism evidence="6 7">
    <name type="scientific">Roseivirga echinicomitans</name>
    <dbReference type="NCBI Taxonomy" id="296218"/>
    <lineage>
        <taxon>Bacteria</taxon>
        <taxon>Pseudomonadati</taxon>
        <taxon>Bacteroidota</taxon>
        <taxon>Cytophagia</taxon>
        <taxon>Cytophagales</taxon>
        <taxon>Roseivirgaceae</taxon>
        <taxon>Roseivirga</taxon>
    </lineage>
</organism>
<dbReference type="PRINTS" id="PR00039">
    <property type="entry name" value="HTHLYSR"/>
</dbReference>
<evidence type="ECO:0000313" key="7">
    <source>
        <dbReference type="Proteomes" id="UP000075615"/>
    </source>
</evidence>
<dbReference type="InterPro" id="IPR036388">
    <property type="entry name" value="WH-like_DNA-bd_sf"/>
</dbReference>
<dbReference type="InterPro" id="IPR000847">
    <property type="entry name" value="LysR_HTH_N"/>
</dbReference>
<keyword evidence="4" id="KW-0804">Transcription</keyword>
<dbReference type="FunFam" id="1.10.10.10:FF:000001">
    <property type="entry name" value="LysR family transcriptional regulator"/>
    <property type="match status" value="1"/>
</dbReference>
<dbReference type="RefSeq" id="WP_068416221.1">
    <property type="nucleotide sequence ID" value="NZ_LRDB01000023.1"/>
</dbReference>